<evidence type="ECO:0000256" key="6">
    <source>
        <dbReference type="SAM" id="SignalP"/>
    </source>
</evidence>
<accession>A0AAD5LB21</accession>
<dbReference type="PANTHER" id="PTHR24252">
    <property type="entry name" value="ACROSIN-RELATED"/>
    <property type="match status" value="1"/>
</dbReference>
<dbReference type="AlphaFoldDB" id="A0AAD5LB21"/>
<gene>
    <name evidence="8" type="ORF">GHT06_015742</name>
</gene>
<keyword evidence="3" id="KW-0865">Zymogen</keyword>
<name>A0AAD5LB21_9CRUS</name>
<keyword evidence="5" id="KW-0720">Serine protease</keyword>
<protein>
    <submittedName>
        <fullName evidence="8">Chymotrypsin-like protein</fullName>
    </submittedName>
</protein>
<dbReference type="PANTHER" id="PTHR24252:SF7">
    <property type="entry name" value="HYALIN"/>
    <property type="match status" value="1"/>
</dbReference>
<dbReference type="PROSITE" id="PS00134">
    <property type="entry name" value="TRYPSIN_HIS"/>
    <property type="match status" value="1"/>
</dbReference>
<evidence type="ECO:0000256" key="1">
    <source>
        <dbReference type="ARBA" id="ARBA00022729"/>
    </source>
</evidence>
<dbReference type="GO" id="GO:0006508">
    <property type="term" value="P:proteolysis"/>
    <property type="evidence" value="ECO:0007669"/>
    <property type="project" value="UniProtKB-KW"/>
</dbReference>
<dbReference type="EMBL" id="WJBH02000005">
    <property type="protein sequence ID" value="KAI9558953.1"/>
    <property type="molecule type" value="Genomic_DNA"/>
</dbReference>
<dbReference type="CDD" id="cd00190">
    <property type="entry name" value="Tryp_SPc"/>
    <property type="match status" value="1"/>
</dbReference>
<sequence>MRVLAIVLLVAFLIAQVAARDLSKYKPRGVLFPRPPSKNKKHVVPVKHTATINTRGFCGRENTTSSRIVGGTEASPNSLPWQVAFFVDDRFFCGGSLISNEWILTAAHCVEDAGFFDILLGAHNVRLNATEEPHRIEVRSNFSIVHPEWSSVRFKNDVALIKLPQPIKFTPEIQPVCMAPPSEPDHVDDILHVSGWGRSSDLAAGISPILREIDAPCISNEQCALTYGPTITEGIICLSAADGKGSCNGDSGGPLSFINDGVHNQVGIVSFGPAAGCEIGLPAAFSRVSFYAKWISSITGLII</sequence>
<organism evidence="8 9">
    <name type="scientific">Daphnia sinensis</name>
    <dbReference type="NCBI Taxonomy" id="1820382"/>
    <lineage>
        <taxon>Eukaryota</taxon>
        <taxon>Metazoa</taxon>
        <taxon>Ecdysozoa</taxon>
        <taxon>Arthropoda</taxon>
        <taxon>Crustacea</taxon>
        <taxon>Branchiopoda</taxon>
        <taxon>Diplostraca</taxon>
        <taxon>Cladocera</taxon>
        <taxon>Anomopoda</taxon>
        <taxon>Daphniidae</taxon>
        <taxon>Daphnia</taxon>
        <taxon>Daphnia similis group</taxon>
    </lineage>
</organism>
<comment type="caution">
    <text evidence="8">The sequence shown here is derived from an EMBL/GenBank/DDBJ whole genome shotgun (WGS) entry which is preliminary data.</text>
</comment>
<keyword evidence="5" id="KW-0645">Protease</keyword>
<dbReference type="FunFam" id="2.40.10.10:FF:000004">
    <property type="entry name" value="Tryptase gamma 1"/>
    <property type="match status" value="1"/>
</dbReference>
<dbReference type="SUPFAM" id="SSF50494">
    <property type="entry name" value="Trypsin-like serine proteases"/>
    <property type="match status" value="1"/>
</dbReference>
<dbReference type="PROSITE" id="PS00135">
    <property type="entry name" value="TRYPSIN_SER"/>
    <property type="match status" value="1"/>
</dbReference>
<evidence type="ECO:0000259" key="7">
    <source>
        <dbReference type="PROSITE" id="PS50240"/>
    </source>
</evidence>
<dbReference type="PROSITE" id="PS50240">
    <property type="entry name" value="TRYPSIN_DOM"/>
    <property type="match status" value="1"/>
</dbReference>
<dbReference type="Proteomes" id="UP000820818">
    <property type="component" value="Linkage Group LG5"/>
</dbReference>
<feature type="domain" description="Peptidase S1" evidence="7">
    <location>
        <begin position="68"/>
        <end position="300"/>
    </location>
</feature>
<dbReference type="InterPro" id="IPR043504">
    <property type="entry name" value="Peptidase_S1_PA_chymotrypsin"/>
</dbReference>
<dbReference type="PRINTS" id="PR00722">
    <property type="entry name" value="CHYMOTRYPSIN"/>
</dbReference>
<dbReference type="InterPro" id="IPR001314">
    <property type="entry name" value="Peptidase_S1A"/>
</dbReference>
<feature type="signal peptide" evidence="6">
    <location>
        <begin position="1"/>
        <end position="19"/>
    </location>
</feature>
<keyword evidence="1 6" id="KW-0732">Signal</keyword>
<dbReference type="InterPro" id="IPR033116">
    <property type="entry name" value="TRYPSIN_SER"/>
</dbReference>
<dbReference type="InterPro" id="IPR009003">
    <property type="entry name" value="Peptidase_S1_PA"/>
</dbReference>
<evidence type="ECO:0000256" key="2">
    <source>
        <dbReference type="ARBA" id="ARBA00022801"/>
    </source>
</evidence>
<keyword evidence="4" id="KW-1015">Disulfide bond</keyword>
<dbReference type="InterPro" id="IPR018114">
    <property type="entry name" value="TRYPSIN_HIS"/>
</dbReference>
<reference evidence="8 9" key="1">
    <citation type="submission" date="2022-05" db="EMBL/GenBank/DDBJ databases">
        <title>A multi-omics perspective on studying reproductive biology in Daphnia sinensis.</title>
        <authorList>
            <person name="Jia J."/>
        </authorList>
    </citation>
    <scope>NUCLEOTIDE SEQUENCE [LARGE SCALE GENOMIC DNA]</scope>
    <source>
        <strain evidence="8 9">WSL</strain>
    </source>
</reference>
<dbReference type="InterPro" id="IPR001254">
    <property type="entry name" value="Trypsin_dom"/>
</dbReference>
<keyword evidence="2 5" id="KW-0378">Hydrolase</keyword>
<evidence type="ECO:0000256" key="5">
    <source>
        <dbReference type="RuleBase" id="RU363034"/>
    </source>
</evidence>
<dbReference type="Gene3D" id="2.40.10.10">
    <property type="entry name" value="Trypsin-like serine proteases"/>
    <property type="match status" value="2"/>
</dbReference>
<dbReference type="Pfam" id="PF00089">
    <property type="entry name" value="Trypsin"/>
    <property type="match status" value="1"/>
</dbReference>
<dbReference type="SMART" id="SM00020">
    <property type="entry name" value="Tryp_SPc"/>
    <property type="match status" value="1"/>
</dbReference>
<evidence type="ECO:0000256" key="3">
    <source>
        <dbReference type="ARBA" id="ARBA00023145"/>
    </source>
</evidence>
<keyword evidence="9" id="KW-1185">Reference proteome</keyword>
<evidence type="ECO:0000313" key="8">
    <source>
        <dbReference type="EMBL" id="KAI9558953.1"/>
    </source>
</evidence>
<dbReference type="GO" id="GO:0004252">
    <property type="term" value="F:serine-type endopeptidase activity"/>
    <property type="evidence" value="ECO:0007669"/>
    <property type="project" value="InterPro"/>
</dbReference>
<feature type="chain" id="PRO_5041990958" evidence="6">
    <location>
        <begin position="20"/>
        <end position="303"/>
    </location>
</feature>
<dbReference type="FunFam" id="2.40.10.10:FF:000025">
    <property type="entry name" value="serine proteases 1/2"/>
    <property type="match status" value="1"/>
</dbReference>
<evidence type="ECO:0000256" key="4">
    <source>
        <dbReference type="ARBA" id="ARBA00023157"/>
    </source>
</evidence>
<proteinExistence type="predicted"/>
<evidence type="ECO:0000313" key="9">
    <source>
        <dbReference type="Proteomes" id="UP000820818"/>
    </source>
</evidence>